<feature type="region of interest" description="Disordered" evidence="1">
    <location>
        <begin position="63"/>
        <end position="174"/>
    </location>
</feature>
<feature type="compositionally biased region" description="Basic and acidic residues" evidence="1">
    <location>
        <begin position="63"/>
        <end position="74"/>
    </location>
</feature>
<organism evidence="2 3">
    <name type="scientific">Phlyctema vagabunda</name>
    <dbReference type="NCBI Taxonomy" id="108571"/>
    <lineage>
        <taxon>Eukaryota</taxon>
        <taxon>Fungi</taxon>
        <taxon>Dikarya</taxon>
        <taxon>Ascomycota</taxon>
        <taxon>Pezizomycotina</taxon>
        <taxon>Leotiomycetes</taxon>
        <taxon>Helotiales</taxon>
        <taxon>Dermateaceae</taxon>
        <taxon>Phlyctema</taxon>
    </lineage>
</organism>
<protein>
    <submittedName>
        <fullName evidence="2">Zinc finger protein 585a</fullName>
    </submittedName>
</protein>
<feature type="compositionally biased region" description="Basic and acidic residues" evidence="1">
    <location>
        <begin position="101"/>
        <end position="113"/>
    </location>
</feature>
<feature type="compositionally biased region" description="Basic and acidic residues" evidence="1">
    <location>
        <begin position="131"/>
        <end position="140"/>
    </location>
</feature>
<feature type="compositionally biased region" description="Polar residues" evidence="1">
    <location>
        <begin position="77"/>
        <end position="87"/>
    </location>
</feature>
<reference evidence="2 3" key="1">
    <citation type="submission" date="2024-06" db="EMBL/GenBank/DDBJ databases">
        <title>Complete genome of Phlyctema vagabunda strain 19-DSS-EL-015.</title>
        <authorList>
            <person name="Fiorenzani C."/>
        </authorList>
    </citation>
    <scope>NUCLEOTIDE SEQUENCE [LARGE SCALE GENOMIC DNA]</scope>
    <source>
        <strain evidence="2 3">19-DSS-EL-015</strain>
    </source>
</reference>
<evidence type="ECO:0000313" key="2">
    <source>
        <dbReference type="EMBL" id="KAL3418507.1"/>
    </source>
</evidence>
<evidence type="ECO:0000313" key="3">
    <source>
        <dbReference type="Proteomes" id="UP001629113"/>
    </source>
</evidence>
<accession>A0ABR4P5R0</accession>
<proteinExistence type="predicted"/>
<keyword evidence="3" id="KW-1185">Reference proteome</keyword>
<name>A0ABR4P5R0_9HELO</name>
<evidence type="ECO:0000256" key="1">
    <source>
        <dbReference type="SAM" id="MobiDB-lite"/>
    </source>
</evidence>
<sequence>MPLSTRRSNTSHSHRTEPTRWVWYCCQCYQGPLSTDKQPACLEFSCFGHIRCSNCTIEQQKFDQRGESRSKLENVEYGSSSYKSTSGIEDATETEAIESESNSRSRRDSEKSFVTDIVPESSPSSQQYLETRVETEKVSDSLRISTSRQNTERDRVAETESEQAPRTAYGSPSKFEQELSRDVIAIWHDKILPTIAGSPNLYDGLRSLHVDIFQQENDGPRIQVSGTVDGPDNSQQNKITEGIRLLFPDGMRQSLQIALSLPSLRRTTDNNILSSESDTPWDPRNYQYQPNPKRGASIGIYKLIDHTATLGGYVMVDGEPQILTVNHLIPNDHNLLQAPVYITHPSEQENLGSDNWSKLKTWVYGYQSRSKCTVCREHSLDLLEHESDDHKFYFGLKSTDSQCECSEAKELKHLKRETFQKFDCGVLGEMTLQSGERCRMSSLVDHEHWVEMDWALFRIDRWPSLKDHIKTFSQGLSFSPIVPGAEVKAIGRTSKEQTGLLSRTKSYIRFPERSTRNLEWTIGRDSTSSVEEWVRGGIGVSGDSGSWILDKSTNAVYGMVWGRDGSGENTKTLFTPIEEIIADIKERGVTTVSLPGQSIATTKPDEATQRPYFDVPKSPVITAIPYDQIKFPPRLHPQFDQLNIGLEAGRRA</sequence>
<gene>
    <name evidence="2" type="ORF">PVAG01_10223</name>
</gene>
<dbReference type="InterPro" id="IPR009003">
    <property type="entry name" value="Peptidase_S1_PA"/>
</dbReference>
<dbReference type="Proteomes" id="UP001629113">
    <property type="component" value="Unassembled WGS sequence"/>
</dbReference>
<comment type="caution">
    <text evidence="2">The sequence shown here is derived from an EMBL/GenBank/DDBJ whole genome shotgun (WGS) entry which is preliminary data.</text>
</comment>
<dbReference type="EMBL" id="JBFCZG010000009">
    <property type="protein sequence ID" value="KAL3418507.1"/>
    <property type="molecule type" value="Genomic_DNA"/>
</dbReference>
<dbReference type="SUPFAM" id="SSF50494">
    <property type="entry name" value="Trypsin-like serine proteases"/>
    <property type="match status" value="1"/>
</dbReference>